<organism evidence="1">
    <name type="scientific">hydrothermal vent metagenome</name>
    <dbReference type="NCBI Taxonomy" id="652676"/>
    <lineage>
        <taxon>unclassified sequences</taxon>
        <taxon>metagenomes</taxon>
        <taxon>ecological metagenomes</taxon>
    </lineage>
</organism>
<gene>
    <name evidence="1" type="ORF">MNBD_GAMMA14-884</name>
</gene>
<dbReference type="EMBL" id="UOFM01000174">
    <property type="protein sequence ID" value="VAW76384.1"/>
    <property type="molecule type" value="Genomic_DNA"/>
</dbReference>
<reference evidence="1" key="1">
    <citation type="submission" date="2018-06" db="EMBL/GenBank/DDBJ databases">
        <authorList>
            <person name="Zhirakovskaya E."/>
        </authorList>
    </citation>
    <scope>NUCLEOTIDE SEQUENCE</scope>
</reference>
<dbReference type="EC" id="6.3.5.2" evidence="1"/>
<sequence length="31" mass="3735">MSEHDIHSHRILILDFGSQYTQLIARRVREI</sequence>
<dbReference type="AlphaFoldDB" id="A0A3B0Z4Z7"/>
<proteinExistence type="predicted"/>
<accession>A0A3B0Z4Z7</accession>
<feature type="non-terminal residue" evidence="1">
    <location>
        <position position="31"/>
    </location>
</feature>
<keyword evidence="1" id="KW-0436">Ligase</keyword>
<protein>
    <submittedName>
        <fullName evidence="1">GMP synthase [glutamine-hydrolyzing], amidotransferase subunit / GMP synthase [glutamine-hydrolyzing], ATP pyrophosphatase subunit</fullName>
        <ecNumber evidence="1">6.3.5.2</ecNumber>
    </submittedName>
</protein>
<keyword evidence="1" id="KW-0808">Transferase</keyword>
<dbReference type="GO" id="GO:0016740">
    <property type="term" value="F:transferase activity"/>
    <property type="evidence" value="ECO:0007669"/>
    <property type="project" value="UniProtKB-KW"/>
</dbReference>
<name>A0A3B0Z4Z7_9ZZZZ</name>
<evidence type="ECO:0000313" key="1">
    <source>
        <dbReference type="EMBL" id="VAW76384.1"/>
    </source>
</evidence>
<dbReference type="GO" id="GO:0003922">
    <property type="term" value="F:GMP synthase (glutamine-hydrolyzing) activity"/>
    <property type="evidence" value="ECO:0007669"/>
    <property type="project" value="UniProtKB-EC"/>
</dbReference>